<evidence type="ECO:0000256" key="1">
    <source>
        <dbReference type="SAM" id="Phobius"/>
    </source>
</evidence>
<sequence>MKLKKERKYFKKRVVLVCYVPCFMKRKNGLTCSGLCSWLLFFMLLLHCTSQLFNN</sequence>
<reference evidence="2" key="1">
    <citation type="submission" date="2015-07" db="EMBL/GenBank/DDBJ databases">
        <title>MeaNS - Measles Nucleotide Surveillance Program.</title>
        <authorList>
            <person name="Tran T."/>
            <person name="Druce J."/>
        </authorList>
    </citation>
    <scope>NUCLEOTIDE SEQUENCE</scope>
    <source>
        <strain evidence="2">UCB-OBI-ISO-001</strain>
        <tissue evidence="2">Gonad</tissue>
    </source>
</reference>
<keyword evidence="1" id="KW-0472">Membrane</keyword>
<proteinExistence type="predicted"/>
<name>A0A0L8I930_OCTBM</name>
<protein>
    <submittedName>
        <fullName evidence="2">Uncharacterized protein</fullName>
    </submittedName>
</protein>
<dbReference type="EMBL" id="KQ416230">
    <property type="protein sequence ID" value="KOF98008.1"/>
    <property type="molecule type" value="Genomic_DNA"/>
</dbReference>
<dbReference type="AlphaFoldDB" id="A0A0L8I930"/>
<keyword evidence="1" id="KW-0812">Transmembrane</keyword>
<evidence type="ECO:0000313" key="2">
    <source>
        <dbReference type="EMBL" id="KOF98008.1"/>
    </source>
</evidence>
<organism evidence="2">
    <name type="scientific">Octopus bimaculoides</name>
    <name type="common">California two-spotted octopus</name>
    <dbReference type="NCBI Taxonomy" id="37653"/>
    <lineage>
        <taxon>Eukaryota</taxon>
        <taxon>Metazoa</taxon>
        <taxon>Spiralia</taxon>
        <taxon>Lophotrochozoa</taxon>
        <taxon>Mollusca</taxon>
        <taxon>Cephalopoda</taxon>
        <taxon>Coleoidea</taxon>
        <taxon>Octopodiformes</taxon>
        <taxon>Octopoda</taxon>
        <taxon>Incirrata</taxon>
        <taxon>Octopodidae</taxon>
        <taxon>Octopus</taxon>
    </lineage>
</organism>
<keyword evidence="1" id="KW-1133">Transmembrane helix</keyword>
<gene>
    <name evidence="2" type="ORF">OCBIM_22027667mg</name>
</gene>
<accession>A0A0L8I930</accession>
<feature type="transmembrane region" description="Helical" evidence="1">
    <location>
        <begin position="35"/>
        <end position="53"/>
    </location>
</feature>